<dbReference type="SUPFAM" id="SSF57863">
    <property type="entry name" value="ArfGap/RecO-like zinc finger"/>
    <property type="match status" value="1"/>
</dbReference>
<proteinExistence type="predicted"/>
<feature type="region of interest" description="Disordered" evidence="6">
    <location>
        <begin position="194"/>
        <end position="214"/>
    </location>
</feature>
<sequence length="499" mass="52694">MASNKKKQDEKHLKMLRDMVSLTSNKQCFDCHQRGPTYINMTIGSFVCTSCSGILRGLNPPHRVKSISMASFSPDELESLKSHGNEFCRKVYLALYDSRSWPEPDSRDEQRVRDFMVQKYENKRWYNAPTQEMKDEARSINEAAISKKNQTKPLRSLLGDKTPKLVLQDNISPQMNRQHPHSSTPVIGQIPLPTAASVSSSNSTVTPTSKPQQKSGFDLLGELGSDPFGCTAPATNASVPATGGFADFSNFNSQPIMVSSSQPVSNNTSSFAPVGTGSSANTPTGLGAFTSIPNAVPPPTTTSNTANPSDKYAAFADLFADVSTESTTSAGWNSTNTVTTPSSGLGAADTFGGTQNWGNPASTGSANPFSGGGIANTQAPTAAPVINPFASGGQAMFGQPTQIPQSSAGDFFAFGSQTAQPAVAGNFGQFPSQNGGFPQTGGFNMAQPTSGFGLSQPNGLGQQQAFDGGWNQQPTVNPFMNTANAQHMAPRGNTSNPFL</sequence>
<comment type="caution">
    <text evidence="8">The sequence shown here is derived from an EMBL/GenBank/DDBJ whole genome shotgun (WGS) entry which is preliminary data.</text>
</comment>
<evidence type="ECO:0000313" key="9">
    <source>
        <dbReference type="Proteomes" id="UP001347796"/>
    </source>
</evidence>
<keyword evidence="2" id="KW-0677">Repeat</keyword>
<evidence type="ECO:0000256" key="6">
    <source>
        <dbReference type="SAM" id="MobiDB-lite"/>
    </source>
</evidence>
<dbReference type="GO" id="GO:0016020">
    <property type="term" value="C:membrane"/>
    <property type="evidence" value="ECO:0007669"/>
    <property type="project" value="TreeGrafter"/>
</dbReference>
<dbReference type="GO" id="GO:0005096">
    <property type="term" value="F:GTPase activator activity"/>
    <property type="evidence" value="ECO:0007669"/>
    <property type="project" value="InterPro"/>
</dbReference>
<dbReference type="Pfam" id="PF01412">
    <property type="entry name" value="ArfGap"/>
    <property type="match status" value="1"/>
</dbReference>
<evidence type="ECO:0000256" key="1">
    <source>
        <dbReference type="ARBA" id="ARBA00022723"/>
    </source>
</evidence>
<dbReference type="PANTHER" id="PTHR46134">
    <property type="entry name" value="DRONGO, ISOFORM F"/>
    <property type="match status" value="1"/>
</dbReference>
<reference evidence="8 9" key="1">
    <citation type="submission" date="2024-01" db="EMBL/GenBank/DDBJ databases">
        <title>The genome of the rayed Mediterranean limpet Patella caerulea (Linnaeus, 1758).</title>
        <authorList>
            <person name="Anh-Thu Weber A."/>
            <person name="Halstead-Nussloch G."/>
        </authorList>
    </citation>
    <scope>NUCLEOTIDE SEQUENCE [LARGE SCALE GENOMIC DNA]</scope>
    <source>
        <strain evidence="8">AATW-2023a</strain>
        <tissue evidence="8">Whole specimen</tissue>
    </source>
</reference>
<keyword evidence="3 5" id="KW-0863">Zinc-finger</keyword>
<evidence type="ECO:0000256" key="4">
    <source>
        <dbReference type="ARBA" id="ARBA00022833"/>
    </source>
</evidence>
<dbReference type="SMART" id="SM00105">
    <property type="entry name" value="ArfGap"/>
    <property type="match status" value="1"/>
</dbReference>
<dbReference type="InterPro" id="IPR038508">
    <property type="entry name" value="ArfGAP_dom_sf"/>
</dbReference>
<evidence type="ECO:0000259" key="7">
    <source>
        <dbReference type="PROSITE" id="PS50115"/>
    </source>
</evidence>
<dbReference type="Gene3D" id="1.10.220.150">
    <property type="entry name" value="Arf GTPase activating protein"/>
    <property type="match status" value="1"/>
</dbReference>
<evidence type="ECO:0000256" key="3">
    <source>
        <dbReference type="ARBA" id="ARBA00022771"/>
    </source>
</evidence>
<dbReference type="EMBL" id="JAZGQO010000001">
    <property type="protein sequence ID" value="KAK6195683.1"/>
    <property type="molecule type" value="Genomic_DNA"/>
</dbReference>
<evidence type="ECO:0000313" key="8">
    <source>
        <dbReference type="EMBL" id="KAK6195683.1"/>
    </source>
</evidence>
<dbReference type="AlphaFoldDB" id="A0AAN8KIJ8"/>
<gene>
    <name evidence="8" type="ORF">SNE40_001059</name>
</gene>
<organism evidence="8 9">
    <name type="scientific">Patella caerulea</name>
    <name type="common">Rayed Mediterranean limpet</name>
    <dbReference type="NCBI Taxonomy" id="87958"/>
    <lineage>
        <taxon>Eukaryota</taxon>
        <taxon>Metazoa</taxon>
        <taxon>Spiralia</taxon>
        <taxon>Lophotrochozoa</taxon>
        <taxon>Mollusca</taxon>
        <taxon>Gastropoda</taxon>
        <taxon>Patellogastropoda</taxon>
        <taxon>Patelloidea</taxon>
        <taxon>Patellidae</taxon>
        <taxon>Patella</taxon>
    </lineage>
</organism>
<dbReference type="PRINTS" id="PR00405">
    <property type="entry name" value="REVINTRACTNG"/>
</dbReference>
<dbReference type="InterPro" id="IPR052248">
    <property type="entry name" value="Arf-GAP_FG-repeat_protein"/>
</dbReference>
<accession>A0AAN8KIJ8</accession>
<dbReference type="InterPro" id="IPR001164">
    <property type="entry name" value="ArfGAP_dom"/>
</dbReference>
<keyword evidence="1" id="KW-0479">Metal-binding</keyword>
<dbReference type="PROSITE" id="PS50115">
    <property type="entry name" value="ARFGAP"/>
    <property type="match status" value="1"/>
</dbReference>
<keyword evidence="9" id="KW-1185">Reference proteome</keyword>
<evidence type="ECO:0000256" key="5">
    <source>
        <dbReference type="PROSITE-ProRule" id="PRU00288"/>
    </source>
</evidence>
<dbReference type="PANTHER" id="PTHR46134:SF3">
    <property type="entry name" value="ARFGAP WITH FG REPEATS 1"/>
    <property type="match status" value="1"/>
</dbReference>
<protein>
    <recommendedName>
        <fullName evidence="7">Arf-GAP domain-containing protein</fullName>
    </recommendedName>
</protein>
<keyword evidence="4" id="KW-0862">Zinc</keyword>
<name>A0AAN8KIJ8_PATCE</name>
<dbReference type="FunFam" id="1.10.220.150:FF:000005">
    <property type="entry name" value="Arf-GAP domain and FG repeat-containing protein 1"/>
    <property type="match status" value="1"/>
</dbReference>
<dbReference type="GO" id="GO:0005737">
    <property type="term" value="C:cytoplasm"/>
    <property type="evidence" value="ECO:0007669"/>
    <property type="project" value="TreeGrafter"/>
</dbReference>
<dbReference type="InterPro" id="IPR037278">
    <property type="entry name" value="ARFGAP/RecO"/>
</dbReference>
<dbReference type="Proteomes" id="UP001347796">
    <property type="component" value="Unassembled WGS sequence"/>
</dbReference>
<dbReference type="GO" id="GO:0008270">
    <property type="term" value="F:zinc ion binding"/>
    <property type="evidence" value="ECO:0007669"/>
    <property type="project" value="UniProtKB-KW"/>
</dbReference>
<feature type="domain" description="Arf-GAP" evidence="7">
    <location>
        <begin position="10"/>
        <end position="135"/>
    </location>
</feature>
<dbReference type="CDD" id="cd08838">
    <property type="entry name" value="ArfGap_AGFG"/>
    <property type="match status" value="1"/>
</dbReference>
<feature type="compositionally biased region" description="Low complexity" evidence="6">
    <location>
        <begin position="194"/>
        <end position="209"/>
    </location>
</feature>
<evidence type="ECO:0000256" key="2">
    <source>
        <dbReference type="ARBA" id="ARBA00022737"/>
    </source>
</evidence>